<dbReference type="PANTHER" id="PTHR30244">
    <property type="entry name" value="TRANSAMINASE"/>
    <property type="match status" value="1"/>
</dbReference>
<gene>
    <name evidence="1" type="ORF">METZ01_LOCUS453280</name>
</gene>
<dbReference type="EMBL" id="UINC01187613">
    <property type="protein sequence ID" value="SVE00426.1"/>
    <property type="molecule type" value="Genomic_DNA"/>
</dbReference>
<dbReference type="InterPro" id="IPR015421">
    <property type="entry name" value="PyrdxlP-dep_Trfase_major"/>
</dbReference>
<dbReference type="GO" id="GO:0000271">
    <property type="term" value="P:polysaccharide biosynthetic process"/>
    <property type="evidence" value="ECO:0007669"/>
    <property type="project" value="TreeGrafter"/>
</dbReference>
<dbReference type="Gene3D" id="3.40.640.10">
    <property type="entry name" value="Type I PLP-dependent aspartate aminotransferase-like (Major domain)"/>
    <property type="match status" value="1"/>
</dbReference>
<feature type="non-terminal residue" evidence="1">
    <location>
        <position position="1"/>
    </location>
</feature>
<dbReference type="GO" id="GO:0008483">
    <property type="term" value="F:transaminase activity"/>
    <property type="evidence" value="ECO:0007669"/>
    <property type="project" value="TreeGrafter"/>
</dbReference>
<name>A0A382ZXR3_9ZZZZ</name>
<feature type="non-terminal residue" evidence="1">
    <location>
        <position position="176"/>
    </location>
</feature>
<protein>
    <recommendedName>
        <fullName evidence="2">Aminotransferase DegT</fullName>
    </recommendedName>
</protein>
<dbReference type="InterPro" id="IPR000653">
    <property type="entry name" value="DegT/StrS_aminotransferase"/>
</dbReference>
<proteinExistence type="predicted"/>
<sequence length="176" mass="19631">MSEFSIPLSEPTLQGNEWKYVKECIDGEWVSSAGKYVNLFEQKIAEYTGAKFAIACVNGTSALQVSLRLAGVRSGDEVIVPTLSFIAPINAIAYNGASPVFMDADEYYNIDIMKTIDFIQNQTYFKDNATYNKITNKRISAIIPVHIWGNAVWLDKLVPLCREYNISVVEDASESL</sequence>
<dbReference type="Pfam" id="PF01041">
    <property type="entry name" value="DegT_DnrJ_EryC1"/>
    <property type="match status" value="1"/>
</dbReference>
<dbReference type="SUPFAM" id="SSF53383">
    <property type="entry name" value="PLP-dependent transferases"/>
    <property type="match status" value="1"/>
</dbReference>
<dbReference type="PANTHER" id="PTHR30244:SF30">
    <property type="entry name" value="BLR5990 PROTEIN"/>
    <property type="match status" value="1"/>
</dbReference>
<dbReference type="GO" id="GO:0030170">
    <property type="term" value="F:pyridoxal phosphate binding"/>
    <property type="evidence" value="ECO:0007669"/>
    <property type="project" value="TreeGrafter"/>
</dbReference>
<accession>A0A382ZXR3</accession>
<evidence type="ECO:0000313" key="1">
    <source>
        <dbReference type="EMBL" id="SVE00426.1"/>
    </source>
</evidence>
<dbReference type="InterPro" id="IPR015424">
    <property type="entry name" value="PyrdxlP-dep_Trfase"/>
</dbReference>
<evidence type="ECO:0008006" key="2">
    <source>
        <dbReference type="Google" id="ProtNLM"/>
    </source>
</evidence>
<dbReference type="AlphaFoldDB" id="A0A382ZXR3"/>
<reference evidence="1" key="1">
    <citation type="submission" date="2018-05" db="EMBL/GenBank/DDBJ databases">
        <authorList>
            <person name="Lanie J.A."/>
            <person name="Ng W.-L."/>
            <person name="Kazmierczak K.M."/>
            <person name="Andrzejewski T.M."/>
            <person name="Davidsen T.M."/>
            <person name="Wayne K.J."/>
            <person name="Tettelin H."/>
            <person name="Glass J.I."/>
            <person name="Rusch D."/>
            <person name="Podicherti R."/>
            <person name="Tsui H.-C.T."/>
            <person name="Winkler M.E."/>
        </authorList>
    </citation>
    <scope>NUCLEOTIDE SEQUENCE</scope>
</reference>
<organism evidence="1">
    <name type="scientific">marine metagenome</name>
    <dbReference type="NCBI Taxonomy" id="408172"/>
    <lineage>
        <taxon>unclassified sequences</taxon>
        <taxon>metagenomes</taxon>
        <taxon>ecological metagenomes</taxon>
    </lineage>
</organism>